<protein>
    <recommendedName>
        <fullName evidence="3">NAD-dependent epimerase/dehydratase domain-containing protein</fullName>
    </recommendedName>
</protein>
<dbReference type="CDD" id="cd05227">
    <property type="entry name" value="AR_SDR_e"/>
    <property type="match status" value="1"/>
</dbReference>
<feature type="domain" description="NAD-dependent epimerase/dehydratase" evidence="3">
    <location>
        <begin position="4"/>
        <end position="241"/>
    </location>
</feature>
<evidence type="ECO:0000313" key="5">
    <source>
        <dbReference type="Proteomes" id="UP000653480"/>
    </source>
</evidence>
<dbReference type="InterPro" id="IPR001509">
    <property type="entry name" value="Epimerase_deHydtase"/>
</dbReference>
<reference evidence="4" key="2">
    <citation type="submission" date="2020-09" db="EMBL/GenBank/DDBJ databases">
        <authorList>
            <person name="Sun Q."/>
            <person name="Zhou Y."/>
        </authorList>
    </citation>
    <scope>NUCLEOTIDE SEQUENCE</scope>
    <source>
        <strain evidence="4">CGMCC 4.7138</strain>
    </source>
</reference>
<dbReference type="PANTHER" id="PTHR10366">
    <property type="entry name" value="NAD DEPENDENT EPIMERASE/DEHYDRATASE"/>
    <property type="match status" value="1"/>
</dbReference>
<dbReference type="Proteomes" id="UP000653480">
    <property type="component" value="Unassembled WGS sequence"/>
</dbReference>
<accession>A0A8H9H664</accession>
<comment type="caution">
    <text evidence="4">The sequence shown here is derived from an EMBL/GenBank/DDBJ whole genome shotgun (WGS) entry which is preliminary data.</text>
</comment>
<gene>
    <name evidence="4" type="ORF">GCM10011574_50180</name>
</gene>
<dbReference type="AlphaFoldDB" id="A0A8H9H664"/>
<comment type="similarity">
    <text evidence="2">Belongs to the NAD(P)-dependent epimerase/dehydratase family. Dihydroflavonol-4-reductase subfamily.</text>
</comment>
<dbReference type="Pfam" id="PF01370">
    <property type="entry name" value="Epimerase"/>
    <property type="match status" value="1"/>
</dbReference>
<organism evidence="4 5">
    <name type="scientific">Microbispora bryophytorum</name>
    <dbReference type="NCBI Taxonomy" id="1460882"/>
    <lineage>
        <taxon>Bacteria</taxon>
        <taxon>Bacillati</taxon>
        <taxon>Actinomycetota</taxon>
        <taxon>Actinomycetes</taxon>
        <taxon>Streptosporangiales</taxon>
        <taxon>Streptosporangiaceae</taxon>
        <taxon>Microbispora</taxon>
    </lineage>
</organism>
<dbReference type="InterPro" id="IPR036291">
    <property type="entry name" value="NAD(P)-bd_dom_sf"/>
</dbReference>
<evidence type="ECO:0000256" key="1">
    <source>
        <dbReference type="ARBA" id="ARBA00023002"/>
    </source>
</evidence>
<keyword evidence="5" id="KW-1185">Reference proteome</keyword>
<keyword evidence="1" id="KW-0560">Oxidoreductase</keyword>
<proteinExistence type="inferred from homology"/>
<dbReference type="SUPFAM" id="SSF51735">
    <property type="entry name" value="NAD(P)-binding Rossmann-fold domains"/>
    <property type="match status" value="1"/>
</dbReference>
<evidence type="ECO:0000313" key="4">
    <source>
        <dbReference type="EMBL" id="GGO22128.1"/>
    </source>
</evidence>
<dbReference type="PANTHER" id="PTHR10366:SF564">
    <property type="entry name" value="STEROL-4-ALPHA-CARBOXYLATE 3-DEHYDROGENASE, DECARBOXYLATING"/>
    <property type="match status" value="1"/>
</dbReference>
<dbReference type="Gene3D" id="3.40.50.720">
    <property type="entry name" value="NAD(P)-binding Rossmann-like Domain"/>
    <property type="match status" value="1"/>
</dbReference>
<dbReference type="GO" id="GO:0016616">
    <property type="term" value="F:oxidoreductase activity, acting on the CH-OH group of donors, NAD or NADP as acceptor"/>
    <property type="evidence" value="ECO:0007669"/>
    <property type="project" value="TreeGrafter"/>
</dbReference>
<reference evidence="4" key="1">
    <citation type="journal article" date="2014" name="Int. J. Syst. Evol. Microbiol.">
        <title>Complete genome sequence of Corynebacterium casei LMG S-19264T (=DSM 44701T), isolated from a smear-ripened cheese.</title>
        <authorList>
            <consortium name="US DOE Joint Genome Institute (JGI-PGF)"/>
            <person name="Walter F."/>
            <person name="Albersmeier A."/>
            <person name="Kalinowski J."/>
            <person name="Ruckert C."/>
        </authorList>
    </citation>
    <scope>NUCLEOTIDE SEQUENCE</scope>
    <source>
        <strain evidence="4">CGMCC 4.7138</strain>
    </source>
</reference>
<dbReference type="EMBL" id="BMMN01000010">
    <property type="protein sequence ID" value="GGO22128.1"/>
    <property type="molecule type" value="Genomic_DNA"/>
</dbReference>
<evidence type="ECO:0000259" key="3">
    <source>
        <dbReference type="Pfam" id="PF01370"/>
    </source>
</evidence>
<name>A0A8H9H664_9ACTN</name>
<evidence type="ECO:0000256" key="2">
    <source>
        <dbReference type="ARBA" id="ARBA00023445"/>
    </source>
</evidence>
<sequence>MNRVLVTGGSGYVGTHLIAALLRAGRSVRATVRSTAREADLRAAVRRGDADDTGLEIVAADLTADDGWAAAVAGCDEVHHVASPFPFVQPEDPDELIVPAREGTLRVLRAAREAGARRVVLTSSFAAIGYTPKPGAEFTEADWTDPDTPGLAPYPRSKAIAERAAWDLMERDGGDTELVVVNPTFILGPALTIDLGSSTQLIKAMLDGTMNVAPRQRFGVVDVRDVADLHIRAMARPEAAGKRFLAVSDGPALSFLEVAGILRRRLGPLAARVPTQEVPGNEPPRPVIHNDRARDELGWSPRPAETTIVQTAESLRDLVLGGRAGLLPRLEPRVLGALGEEVPERRLKMAERLLEWDGGHLRQEGKLLGLLPLRERGGRLHVGDTALLAVPSLCAFLQRLVVHEADAAERARQLGRLLVRGVKAVLERPLDLLRHASRSIGFRVSGGCRPVAVHAESPWRRFGFPCPATRELRFLPGLKAGVSTKEVR</sequence>
<dbReference type="InterPro" id="IPR050425">
    <property type="entry name" value="NAD(P)_dehydrat-like"/>
</dbReference>